<reference evidence="1 3" key="2">
    <citation type="journal article" date="2018" name="Plant J.">
        <title>The Physcomitrella patens chromosome-scale assembly reveals moss genome structure and evolution.</title>
        <authorList>
            <person name="Lang D."/>
            <person name="Ullrich K.K."/>
            <person name="Murat F."/>
            <person name="Fuchs J."/>
            <person name="Jenkins J."/>
            <person name="Haas F.B."/>
            <person name="Piednoel M."/>
            <person name="Gundlach H."/>
            <person name="Van Bel M."/>
            <person name="Meyberg R."/>
            <person name="Vives C."/>
            <person name="Morata J."/>
            <person name="Symeonidi A."/>
            <person name="Hiss M."/>
            <person name="Muchero W."/>
            <person name="Kamisugi Y."/>
            <person name="Saleh O."/>
            <person name="Blanc G."/>
            <person name="Decker E.L."/>
            <person name="van Gessel N."/>
            <person name="Grimwood J."/>
            <person name="Hayes R.D."/>
            <person name="Graham S.W."/>
            <person name="Gunter L.E."/>
            <person name="McDaniel S.F."/>
            <person name="Hoernstein S.N.W."/>
            <person name="Larsson A."/>
            <person name="Li F.W."/>
            <person name="Perroud P.F."/>
            <person name="Phillips J."/>
            <person name="Ranjan P."/>
            <person name="Rokshar D.S."/>
            <person name="Rothfels C.J."/>
            <person name="Schneider L."/>
            <person name="Shu S."/>
            <person name="Stevenson D.W."/>
            <person name="Thummler F."/>
            <person name="Tillich M."/>
            <person name="Villarreal Aguilar J.C."/>
            <person name="Widiez T."/>
            <person name="Wong G.K."/>
            <person name="Wymore A."/>
            <person name="Zhang Y."/>
            <person name="Zimmer A.D."/>
            <person name="Quatrano R.S."/>
            <person name="Mayer K.F.X."/>
            <person name="Goodstein D."/>
            <person name="Casacuberta J.M."/>
            <person name="Vandepoele K."/>
            <person name="Reski R."/>
            <person name="Cuming A.C."/>
            <person name="Tuskan G.A."/>
            <person name="Maumus F."/>
            <person name="Salse J."/>
            <person name="Schmutz J."/>
            <person name="Rensing S.A."/>
        </authorList>
    </citation>
    <scope>NUCLEOTIDE SEQUENCE [LARGE SCALE GENOMIC DNA]</scope>
    <source>
        <strain evidence="2 3">cv. Gransden 2004</strain>
    </source>
</reference>
<sequence>MCFKCNHKTKPVKTATSDYLYSRGAFESLHEQGDIQILVIQRSILTRTGESNVNEHGLAVGEITNPLETSTV</sequence>
<dbReference type="EnsemblPlants" id="Pp3c14_22300V3.1">
    <property type="protein sequence ID" value="PAC:32962191.CDS.1"/>
    <property type="gene ID" value="Pp3c14_22300"/>
</dbReference>
<dbReference type="Proteomes" id="UP000006727">
    <property type="component" value="Chromosome 14"/>
</dbReference>
<keyword evidence="3" id="KW-1185">Reference proteome</keyword>
<organism evidence="1">
    <name type="scientific">Physcomitrium patens</name>
    <name type="common">Spreading-leaved earth moss</name>
    <name type="synonym">Physcomitrella patens</name>
    <dbReference type="NCBI Taxonomy" id="3218"/>
    <lineage>
        <taxon>Eukaryota</taxon>
        <taxon>Viridiplantae</taxon>
        <taxon>Streptophyta</taxon>
        <taxon>Embryophyta</taxon>
        <taxon>Bryophyta</taxon>
        <taxon>Bryophytina</taxon>
        <taxon>Bryopsida</taxon>
        <taxon>Funariidae</taxon>
        <taxon>Funariales</taxon>
        <taxon>Funariaceae</taxon>
        <taxon>Physcomitrium</taxon>
    </lineage>
</organism>
<protein>
    <submittedName>
        <fullName evidence="1 2">Uncharacterized protein</fullName>
    </submittedName>
</protein>
<dbReference type="EMBL" id="ABEU02000014">
    <property type="protein sequence ID" value="PNR41471.1"/>
    <property type="molecule type" value="Genomic_DNA"/>
</dbReference>
<proteinExistence type="predicted"/>
<evidence type="ECO:0000313" key="1">
    <source>
        <dbReference type="EMBL" id="PNR41471.1"/>
    </source>
</evidence>
<evidence type="ECO:0000313" key="2">
    <source>
        <dbReference type="EnsemblPlants" id="PAC:32962191.CDS.1"/>
    </source>
</evidence>
<evidence type="ECO:0000313" key="3">
    <source>
        <dbReference type="Proteomes" id="UP000006727"/>
    </source>
</evidence>
<reference evidence="2" key="3">
    <citation type="submission" date="2020-12" db="UniProtKB">
        <authorList>
            <consortium name="EnsemblPlants"/>
        </authorList>
    </citation>
    <scope>IDENTIFICATION</scope>
</reference>
<accession>A0A2K1JIU2</accession>
<name>A0A2K1JIU2_PHYPA</name>
<dbReference type="AlphaFoldDB" id="A0A2K1JIU2"/>
<dbReference type="Gramene" id="Pp3c14_22300V3.2">
    <property type="protein sequence ID" value="PAC:32962192.CDS.1"/>
    <property type="gene ID" value="Pp3c14_22300"/>
</dbReference>
<gene>
    <name evidence="1" type="ORF">PHYPA_018874</name>
</gene>
<dbReference type="Gramene" id="Pp3c14_22300V3.1">
    <property type="protein sequence ID" value="PAC:32962191.CDS.1"/>
    <property type="gene ID" value="Pp3c14_22300"/>
</dbReference>
<dbReference type="EnsemblPlants" id="Pp3c14_22300V3.2">
    <property type="protein sequence ID" value="PAC:32962192.CDS.1"/>
    <property type="gene ID" value="Pp3c14_22300"/>
</dbReference>
<dbReference type="InParanoid" id="A0A2K1JIU2"/>
<reference evidence="1 3" key="1">
    <citation type="journal article" date="2008" name="Science">
        <title>The Physcomitrella genome reveals evolutionary insights into the conquest of land by plants.</title>
        <authorList>
            <person name="Rensing S."/>
            <person name="Lang D."/>
            <person name="Zimmer A."/>
            <person name="Terry A."/>
            <person name="Salamov A."/>
            <person name="Shapiro H."/>
            <person name="Nishiyama T."/>
            <person name="Perroud P.-F."/>
            <person name="Lindquist E."/>
            <person name="Kamisugi Y."/>
            <person name="Tanahashi T."/>
            <person name="Sakakibara K."/>
            <person name="Fujita T."/>
            <person name="Oishi K."/>
            <person name="Shin-I T."/>
            <person name="Kuroki Y."/>
            <person name="Toyoda A."/>
            <person name="Suzuki Y."/>
            <person name="Hashimoto A."/>
            <person name="Yamaguchi K."/>
            <person name="Sugano A."/>
            <person name="Kohara Y."/>
            <person name="Fujiyama A."/>
            <person name="Anterola A."/>
            <person name="Aoki S."/>
            <person name="Ashton N."/>
            <person name="Barbazuk W.B."/>
            <person name="Barker E."/>
            <person name="Bennetzen J."/>
            <person name="Bezanilla M."/>
            <person name="Blankenship R."/>
            <person name="Cho S.H."/>
            <person name="Dutcher S."/>
            <person name="Estelle M."/>
            <person name="Fawcett J.A."/>
            <person name="Gundlach H."/>
            <person name="Hanada K."/>
            <person name="Heyl A."/>
            <person name="Hicks K.A."/>
            <person name="Hugh J."/>
            <person name="Lohr M."/>
            <person name="Mayer K."/>
            <person name="Melkozernov A."/>
            <person name="Murata T."/>
            <person name="Nelson D."/>
            <person name="Pils B."/>
            <person name="Prigge M."/>
            <person name="Reiss B."/>
            <person name="Renner T."/>
            <person name="Rombauts S."/>
            <person name="Rushton P."/>
            <person name="Sanderfoot A."/>
            <person name="Schween G."/>
            <person name="Shiu S.-H."/>
            <person name="Stueber K."/>
            <person name="Theodoulou F.L."/>
            <person name="Tu H."/>
            <person name="Van de Peer Y."/>
            <person name="Verrier P.J."/>
            <person name="Waters E."/>
            <person name="Wood A."/>
            <person name="Yang L."/>
            <person name="Cove D."/>
            <person name="Cuming A."/>
            <person name="Hasebe M."/>
            <person name="Lucas S."/>
            <person name="Mishler D.B."/>
            <person name="Reski R."/>
            <person name="Grigoriev I."/>
            <person name="Quatrano R.S."/>
            <person name="Boore J.L."/>
        </authorList>
    </citation>
    <scope>NUCLEOTIDE SEQUENCE [LARGE SCALE GENOMIC DNA]</scope>
    <source>
        <strain evidence="2 3">cv. Gransden 2004</strain>
    </source>
</reference>